<keyword evidence="2 4" id="KW-0808">Transferase</keyword>
<dbReference type="Gene3D" id="3.90.1150.10">
    <property type="entry name" value="Aspartate Aminotransferase, domain 1"/>
    <property type="match status" value="1"/>
</dbReference>
<comment type="cofactor">
    <cofactor evidence="1">
        <name>pyridoxal 5'-phosphate</name>
        <dbReference type="ChEBI" id="CHEBI:597326"/>
    </cofactor>
</comment>
<dbReference type="AlphaFoldDB" id="A0A4R3PVA8"/>
<name>A0A4R3PVA8_RHISU</name>
<organism evidence="4 5">
    <name type="scientific">Rhizobium sullae</name>
    <name type="common">Rhizobium hedysari</name>
    <dbReference type="NCBI Taxonomy" id="50338"/>
    <lineage>
        <taxon>Bacteria</taxon>
        <taxon>Pseudomonadati</taxon>
        <taxon>Pseudomonadota</taxon>
        <taxon>Alphaproteobacteria</taxon>
        <taxon>Hyphomicrobiales</taxon>
        <taxon>Rhizobiaceae</taxon>
        <taxon>Rhizobium/Agrobacterium group</taxon>
        <taxon>Rhizobium</taxon>
    </lineage>
</organism>
<dbReference type="PANTHER" id="PTHR13693:SF103">
    <property type="entry name" value="AMINOTRANSFERASE CLASS I_CLASSII DOMAIN-CONTAINING PROTEIN"/>
    <property type="match status" value="1"/>
</dbReference>
<dbReference type="RefSeq" id="WP_132567946.1">
    <property type="nucleotide sequence ID" value="NZ_SMBH01000021.1"/>
</dbReference>
<feature type="domain" description="Aminotransferase class I/classII large" evidence="3">
    <location>
        <begin position="139"/>
        <end position="481"/>
    </location>
</feature>
<dbReference type="InterPro" id="IPR004839">
    <property type="entry name" value="Aminotransferase_I/II_large"/>
</dbReference>
<evidence type="ECO:0000313" key="4">
    <source>
        <dbReference type="EMBL" id="TCU10408.1"/>
    </source>
</evidence>
<reference evidence="4 5" key="1">
    <citation type="submission" date="2019-03" db="EMBL/GenBank/DDBJ databases">
        <title>Genomic Encyclopedia of Type Strains, Phase IV (KMG-V): Genome sequencing to study the core and pangenomes of soil and plant-associated prokaryotes.</title>
        <authorList>
            <person name="Whitman W."/>
        </authorList>
    </citation>
    <scope>NUCLEOTIDE SEQUENCE [LARGE SCALE GENOMIC DNA]</scope>
    <source>
        <strain evidence="4 5">Hc14</strain>
    </source>
</reference>
<dbReference type="GO" id="GO:0016740">
    <property type="term" value="F:transferase activity"/>
    <property type="evidence" value="ECO:0007669"/>
    <property type="project" value="UniProtKB-KW"/>
</dbReference>
<dbReference type="InterPro" id="IPR015421">
    <property type="entry name" value="PyrdxlP-dep_Trfase_major"/>
</dbReference>
<dbReference type="SUPFAM" id="SSF53383">
    <property type="entry name" value="PLP-dependent transferases"/>
    <property type="match status" value="1"/>
</dbReference>
<gene>
    <name evidence="4" type="ORF">EV132_1215</name>
</gene>
<evidence type="ECO:0000256" key="2">
    <source>
        <dbReference type="ARBA" id="ARBA00022679"/>
    </source>
</evidence>
<dbReference type="Pfam" id="PF00155">
    <property type="entry name" value="Aminotran_1_2"/>
    <property type="match status" value="1"/>
</dbReference>
<accession>A0A4R3PVA8</accession>
<evidence type="ECO:0000313" key="5">
    <source>
        <dbReference type="Proteomes" id="UP000294576"/>
    </source>
</evidence>
<proteinExistence type="predicted"/>
<dbReference type="PANTHER" id="PTHR13693">
    <property type="entry name" value="CLASS II AMINOTRANSFERASE/8-AMINO-7-OXONONANOATE SYNTHASE"/>
    <property type="match status" value="1"/>
</dbReference>
<dbReference type="InterPro" id="IPR050087">
    <property type="entry name" value="AON_synthase_class-II"/>
</dbReference>
<dbReference type="GO" id="GO:0030170">
    <property type="term" value="F:pyridoxal phosphate binding"/>
    <property type="evidence" value="ECO:0007669"/>
    <property type="project" value="InterPro"/>
</dbReference>
<dbReference type="Proteomes" id="UP000294576">
    <property type="component" value="Unassembled WGS sequence"/>
</dbReference>
<comment type="caution">
    <text evidence="4">The sequence shown here is derived from an EMBL/GenBank/DDBJ whole genome shotgun (WGS) entry which is preliminary data.</text>
</comment>
<dbReference type="Gene3D" id="3.40.640.10">
    <property type="entry name" value="Type I PLP-dependent aspartate aminotransferase-like (Major domain)"/>
    <property type="match status" value="1"/>
</dbReference>
<evidence type="ECO:0000256" key="1">
    <source>
        <dbReference type="ARBA" id="ARBA00001933"/>
    </source>
</evidence>
<protein>
    <submittedName>
        <fullName evidence="4">Glycine C-acetyltransferase</fullName>
    </submittedName>
</protein>
<sequence length="512" mass="56210">MKNTSEINNEDVIAAYMARYEISLNEAIIMLSRETPKERLETYLEWRAIYEHSSPIFERFPMISNISIDALPATDLASGIAKDYFAASESHLIKRWTPVGNWLHDRGKLGLDPYQKSTGGKILPYVSGRWRDGTPFSGVNFASQDYLSLSSHPRLVKAANDAATQFGVHSARSAILMGNSDLSLELEKKLEEFLGFKECTLFPTGWTAGYGIVKMLAQPGDHIVMDILAHACLQEGAEASGAKIHRFPHLSNEGVERRLKRIRTSAPSSGILVVTETLFSMDSDSPDIKELQALCSAYNAVLLVDCAHDLGCIGPTGRGILELQDMVGKVDVLLGTFSKTFASIGGFVATQFDGFRTAVRACCGPQTFTNAMTPIQAAVILEALRIVDSDEGRQRRLKLRDNIDYLRAQLKRHGFVALGEPSAIVPVMVGDCSAARTMTSFMIKNGAIVNLVESPAVARNQSRWRLQVMSDHSQADIGSFIECALKARADMPREVIEKRVGDRPTQIAAPAD</sequence>
<dbReference type="InterPro" id="IPR015422">
    <property type="entry name" value="PyrdxlP-dep_Trfase_small"/>
</dbReference>
<dbReference type="InterPro" id="IPR015424">
    <property type="entry name" value="PyrdxlP-dep_Trfase"/>
</dbReference>
<evidence type="ECO:0000259" key="3">
    <source>
        <dbReference type="Pfam" id="PF00155"/>
    </source>
</evidence>
<dbReference type="EMBL" id="SMBH01000021">
    <property type="protein sequence ID" value="TCU10408.1"/>
    <property type="molecule type" value="Genomic_DNA"/>
</dbReference>